<protein>
    <submittedName>
        <fullName evidence="3">Protein sleepless</fullName>
    </submittedName>
</protein>
<keyword evidence="2" id="KW-1185">Reference proteome</keyword>
<evidence type="ECO:0000313" key="3">
    <source>
        <dbReference type="WBParaSite" id="Pan_g19034.t1"/>
    </source>
</evidence>
<reference evidence="3" key="2">
    <citation type="submission" date="2020-10" db="UniProtKB">
        <authorList>
            <consortium name="WormBaseParasite"/>
        </authorList>
    </citation>
    <scope>IDENTIFICATION</scope>
</reference>
<proteinExistence type="predicted"/>
<evidence type="ECO:0000256" key="1">
    <source>
        <dbReference type="SAM" id="SignalP"/>
    </source>
</evidence>
<dbReference type="AlphaFoldDB" id="A0A7E4ZV37"/>
<evidence type="ECO:0000313" key="2">
    <source>
        <dbReference type="Proteomes" id="UP000492821"/>
    </source>
</evidence>
<dbReference type="WBParaSite" id="Pan_g19034.t1">
    <property type="protein sequence ID" value="Pan_g19034.t1"/>
    <property type="gene ID" value="Pan_g19034"/>
</dbReference>
<keyword evidence="1" id="KW-0732">Signal</keyword>
<organism evidence="2 3">
    <name type="scientific">Panagrellus redivivus</name>
    <name type="common">Microworm</name>
    <dbReference type="NCBI Taxonomy" id="6233"/>
    <lineage>
        <taxon>Eukaryota</taxon>
        <taxon>Metazoa</taxon>
        <taxon>Ecdysozoa</taxon>
        <taxon>Nematoda</taxon>
        <taxon>Chromadorea</taxon>
        <taxon>Rhabditida</taxon>
        <taxon>Tylenchina</taxon>
        <taxon>Panagrolaimomorpha</taxon>
        <taxon>Panagrolaimoidea</taxon>
        <taxon>Panagrolaimidae</taxon>
        <taxon>Panagrellus</taxon>
    </lineage>
</organism>
<feature type="signal peptide" evidence="1">
    <location>
        <begin position="1"/>
        <end position="21"/>
    </location>
</feature>
<sequence>MLGRTNLILCAIAVLIPLTHGITCYVNNLQNQSDSCKYCAFGNITSYVTNWKPEIIYKCLQDSQFSVEGIGSTAINKCQEKSAGGNLGYHLFTYVCDKDRCNDACHSSASAIEVSNAVIMALLGSVFVIESIY</sequence>
<feature type="chain" id="PRO_5028807376" evidence="1">
    <location>
        <begin position="22"/>
        <end position="133"/>
    </location>
</feature>
<name>A0A7E4ZV37_PANRE</name>
<accession>A0A7E4ZV37</accession>
<dbReference type="Proteomes" id="UP000492821">
    <property type="component" value="Unassembled WGS sequence"/>
</dbReference>
<reference evidence="2" key="1">
    <citation type="journal article" date="2013" name="Genetics">
        <title>The draft genome and transcriptome of Panagrellus redivivus are shaped by the harsh demands of a free-living lifestyle.</title>
        <authorList>
            <person name="Srinivasan J."/>
            <person name="Dillman A.R."/>
            <person name="Macchietto M.G."/>
            <person name="Heikkinen L."/>
            <person name="Lakso M."/>
            <person name="Fracchia K.M."/>
            <person name="Antoshechkin I."/>
            <person name="Mortazavi A."/>
            <person name="Wong G."/>
            <person name="Sternberg P.W."/>
        </authorList>
    </citation>
    <scope>NUCLEOTIDE SEQUENCE [LARGE SCALE GENOMIC DNA]</scope>
    <source>
        <strain evidence="2">MT8872</strain>
    </source>
</reference>